<proteinExistence type="predicted"/>
<accession>A0A4S8LN87</accession>
<dbReference type="Proteomes" id="UP000297245">
    <property type="component" value="Unassembled WGS sequence"/>
</dbReference>
<feature type="transmembrane region" description="Helical" evidence="2">
    <location>
        <begin position="345"/>
        <end position="369"/>
    </location>
</feature>
<organism evidence="3 4">
    <name type="scientific">Dendrothele bispora (strain CBS 962.96)</name>
    <dbReference type="NCBI Taxonomy" id="1314807"/>
    <lineage>
        <taxon>Eukaryota</taxon>
        <taxon>Fungi</taxon>
        <taxon>Dikarya</taxon>
        <taxon>Basidiomycota</taxon>
        <taxon>Agaricomycotina</taxon>
        <taxon>Agaricomycetes</taxon>
        <taxon>Agaricomycetidae</taxon>
        <taxon>Agaricales</taxon>
        <taxon>Agaricales incertae sedis</taxon>
        <taxon>Dendrothele</taxon>
    </lineage>
</organism>
<keyword evidence="2" id="KW-0812">Transmembrane</keyword>
<keyword evidence="4" id="KW-1185">Reference proteome</keyword>
<evidence type="ECO:0000256" key="1">
    <source>
        <dbReference type="SAM" id="MobiDB-lite"/>
    </source>
</evidence>
<reference evidence="3 4" key="1">
    <citation type="journal article" date="2019" name="Nat. Ecol. Evol.">
        <title>Megaphylogeny resolves global patterns of mushroom evolution.</title>
        <authorList>
            <person name="Varga T."/>
            <person name="Krizsan K."/>
            <person name="Foldi C."/>
            <person name="Dima B."/>
            <person name="Sanchez-Garcia M."/>
            <person name="Sanchez-Ramirez S."/>
            <person name="Szollosi G.J."/>
            <person name="Szarkandi J.G."/>
            <person name="Papp V."/>
            <person name="Albert L."/>
            <person name="Andreopoulos W."/>
            <person name="Angelini C."/>
            <person name="Antonin V."/>
            <person name="Barry K.W."/>
            <person name="Bougher N.L."/>
            <person name="Buchanan P."/>
            <person name="Buyck B."/>
            <person name="Bense V."/>
            <person name="Catcheside P."/>
            <person name="Chovatia M."/>
            <person name="Cooper J."/>
            <person name="Damon W."/>
            <person name="Desjardin D."/>
            <person name="Finy P."/>
            <person name="Geml J."/>
            <person name="Haridas S."/>
            <person name="Hughes K."/>
            <person name="Justo A."/>
            <person name="Karasinski D."/>
            <person name="Kautmanova I."/>
            <person name="Kiss B."/>
            <person name="Kocsube S."/>
            <person name="Kotiranta H."/>
            <person name="LaButti K.M."/>
            <person name="Lechner B.E."/>
            <person name="Liimatainen K."/>
            <person name="Lipzen A."/>
            <person name="Lukacs Z."/>
            <person name="Mihaltcheva S."/>
            <person name="Morgado L.N."/>
            <person name="Niskanen T."/>
            <person name="Noordeloos M.E."/>
            <person name="Ohm R.A."/>
            <person name="Ortiz-Santana B."/>
            <person name="Ovrebo C."/>
            <person name="Racz N."/>
            <person name="Riley R."/>
            <person name="Savchenko A."/>
            <person name="Shiryaev A."/>
            <person name="Soop K."/>
            <person name="Spirin V."/>
            <person name="Szebenyi C."/>
            <person name="Tomsovsky M."/>
            <person name="Tulloss R.E."/>
            <person name="Uehling J."/>
            <person name="Grigoriev I.V."/>
            <person name="Vagvolgyi C."/>
            <person name="Papp T."/>
            <person name="Martin F.M."/>
            <person name="Miettinen O."/>
            <person name="Hibbett D.S."/>
            <person name="Nagy L.G."/>
        </authorList>
    </citation>
    <scope>NUCLEOTIDE SEQUENCE [LARGE SCALE GENOMIC DNA]</scope>
    <source>
        <strain evidence="3 4">CBS 962.96</strain>
    </source>
</reference>
<keyword evidence="2" id="KW-1133">Transmembrane helix</keyword>
<dbReference type="Gene3D" id="2.60.120.260">
    <property type="entry name" value="Galactose-binding domain-like"/>
    <property type="match status" value="1"/>
</dbReference>
<dbReference type="EMBL" id="ML179335">
    <property type="protein sequence ID" value="THU90433.1"/>
    <property type="molecule type" value="Genomic_DNA"/>
</dbReference>
<gene>
    <name evidence="3" type="ORF">K435DRAFT_912027</name>
</gene>
<evidence type="ECO:0000313" key="4">
    <source>
        <dbReference type="Proteomes" id="UP000297245"/>
    </source>
</evidence>
<protein>
    <submittedName>
        <fullName evidence="3">Uncharacterized protein</fullName>
    </submittedName>
</protein>
<feature type="region of interest" description="Disordered" evidence="1">
    <location>
        <begin position="324"/>
        <end position="343"/>
    </location>
</feature>
<name>A0A4S8LN87_DENBC</name>
<evidence type="ECO:0000313" key="3">
    <source>
        <dbReference type="EMBL" id="THU90433.1"/>
    </source>
</evidence>
<evidence type="ECO:0000256" key="2">
    <source>
        <dbReference type="SAM" id="Phobius"/>
    </source>
</evidence>
<dbReference type="OrthoDB" id="2756615at2759"/>
<keyword evidence="2" id="KW-0472">Membrane</keyword>
<sequence length="452" mass="49348">MTANVTFILDDQDLVFVGGSISSNVTNVTEPDTVRYLTPNNTSTLGYIQDSFYQNSLLFFNSTYEMEYETEVDGSSILFFGYALDAEVSKNFTVDGSLVQPNNLSQNSNNSDLPALTGGQFPLSPFQGRISGVQQMSIDYALITATNTSNLEDKTIFVDDDDAEITWSGWTRQADRSYEIAGLKYKNSSGLIEYRDVTQALPHGNSVHQSNTLGDSFIFKFAGKSILVGGYTPGPDQGPIDPLGPRNTLTMTFDVDGNSTLGSYFTPASHTSLHFVYFSNPDLPAGNHTLTATIHSVKGNISAYIDYITYKPIFSTLIDKPDFSDPDPTSISPPDPTPSGNHGSAAVIAGATIGPLLLITILITSLWFFKQRQKREQRLQGIHDGMSGYGCTDPSPYSAFNIVLPSSAMPTSESPAVIAARMRGMEVQMELMSREIQQHIVAPPTYQSEWDS</sequence>
<dbReference type="AlphaFoldDB" id="A0A4S8LN87"/>